<accession>A0A0B1S2M0</accession>
<dbReference type="InterPro" id="IPR029063">
    <property type="entry name" value="SAM-dependent_MTases_sf"/>
</dbReference>
<gene>
    <name evidence="1" type="ORF">OESDEN_21201</name>
</gene>
<proteinExistence type="predicted"/>
<keyword evidence="2" id="KW-1185">Reference proteome</keyword>
<organism evidence="1 2">
    <name type="scientific">Oesophagostomum dentatum</name>
    <name type="common">Nodular worm</name>
    <dbReference type="NCBI Taxonomy" id="61180"/>
    <lineage>
        <taxon>Eukaryota</taxon>
        <taxon>Metazoa</taxon>
        <taxon>Ecdysozoa</taxon>
        <taxon>Nematoda</taxon>
        <taxon>Chromadorea</taxon>
        <taxon>Rhabditida</taxon>
        <taxon>Rhabditina</taxon>
        <taxon>Rhabditomorpha</taxon>
        <taxon>Strongyloidea</taxon>
        <taxon>Strongylidae</taxon>
        <taxon>Oesophagostomum</taxon>
    </lineage>
</organism>
<dbReference type="OrthoDB" id="5791544at2759"/>
<dbReference type="SUPFAM" id="SSF53335">
    <property type="entry name" value="S-adenosyl-L-methionine-dependent methyltransferases"/>
    <property type="match status" value="1"/>
</dbReference>
<feature type="non-terminal residue" evidence="1">
    <location>
        <position position="1"/>
    </location>
</feature>
<dbReference type="Proteomes" id="UP000053660">
    <property type="component" value="Unassembled WGS sequence"/>
</dbReference>
<reference evidence="1 2" key="1">
    <citation type="submission" date="2014-03" db="EMBL/GenBank/DDBJ databases">
        <title>Draft genome of the hookworm Oesophagostomum dentatum.</title>
        <authorList>
            <person name="Mitreva M."/>
        </authorList>
    </citation>
    <scope>NUCLEOTIDE SEQUENCE [LARGE SCALE GENOMIC DNA]</scope>
    <source>
        <strain evidence="1 2">OD-Hann</strain>
    </source>
</reference>
<evidence type="ECO:0000313" key="2">
    <source>
        <dbReference type="Proteomes" id="UP000053660"/>
    </source>
</evidence>
<dbReference type="EMBL" id="KN606611">
    <property type="protein sequence ID" value="KHJ79159.1"/>
    <property type="molecule type" value="Genomic_DNA"/>
</dbReference>
<evidence type="ECO:0000313" key="1">
    <source>
        <dbReference type="EMBL" id="KHJ79159.1"/>
    </source>
</evidence>
<dbReference type="Gene3D" id="3.40.50.150">
    <property type="entry name" value="Vaccinia Virus protein VP39"/>
    <property type="match status" value="1"/>
</dbReference>
<sequence>LLDACYNDDAPVVCPVPEFKKEDVIKNLAQLLDDGGVLSVNILCLRDAIGIENELLATYKEHFETCFLLRYKFNQRLLVCTNRKNWSFEENRDRFLSNLWKVDDRFDFKIYDTIHN</sequence>
<dbReference type="AlphaFoldDB" id="A0A0B1S2M0"/>
<name>A0A0B1S2M0_OESDE</name>
<protein>
    <submittedName>
        <fullName evidence="1">Uncharacterized protein</fullName>
    </submittedName>
</protein>